<dbReference type="InterPro" id="IPR050270">
    <property type="entry name" value="DegV_domain_contain"/>
</dbReference>
<dbReference type="InterPro" id="IPR036117">
    <property type="entry name" value="DhaL_dom_sf"/>
</dbReference>
<dbReference type="PANTHER" id="PTHR33434:SF4">
    <property type="entry name" value="PHOSPHATASE PROTEIN"/>
    <property type="match status" value="1"/>
</dbReference>
<dbReference type="PROSITE" id="PS51480">
    <property type="entry name" value="DHAL"/>
    <property type="match status" value="1"/>
</dbReference>
<dbReference type="PANTHER" id="PTHR33434">
    <property type="entry name" value="DEGV DOMAIN-CONTAINING PROTEIN DR_1986-RELATED"/>
    <property type="match status" value="1"/>
</dbReference>
<dbReference type="Pfam" id="PF02734">
    <property type="entry name" value="Dak2"/>
    <property type="match status" value="1"/>
</dbReference>
<dbReference type="Proteomes" id="UP001359781">
    <property type="component" value="Unassembled WGS sequence"/>
</dbReference>
<sequence length="438" mass="45831">MALLREIDGPALADWARRAASQLAERSPEINRLNVFPIPDSDTGSNMAHTMASAVSALAEVPRDATAAQVATALTSGAVAGARGNSGMVLSQVLRGLAEAAGRTLGGPAVTAALARAHDLVRAAIARPVEGTVLTVLGSAAEEAANHESLPEVVGAAVEAARRALARTPAQLPALKGVVDAGGQGLVVLLEALRESLGAGEAAPEESHAPPAEPHLEVMFSYRGDAERLRRELGPLGTSLVIAPDAQDAASVHIHSRRSGEVIERAFALGKATRLRLEVLPETPEERPGVITVVPRGSMERLFRDAGAEVIAPGTRPQREAIVLPNGLSRLEGPTVVPTTRLVEGIAALAVYDPDLPAEQAAQVMRETIASMHTAEVTDPRLLERACRDLLRHGGELVTLLVRPDVEIDAAALRRALGVELMAYRADNLPVAVEIGVE</sequence>
<evidence type="ECO:0000313" key="3">
    <source>
        <dbReference type="Proteomes" id="UP001359781"/>
    </source>
</evidence>
<name>A0ABU8NY29_9CORY</name>
<evidence type="ECO:0000259" key="1">
    <source>
        <dbReference type="PROSITE" id="PS51480"/>
    </source>
</evidence>
<feature type="domain" description="DhaL" evidence="1">
    <location>
        <begin position="10"/>
        <end position="195"/>
    </location>
</feature>
<evidence type="ECO:0000313" key="2">
    <source>
        <dbReference type="EMBL" id="MEJ4099915.1"/>
    </source>
</evidence>
<dbReference type="SMART" id="SM01121">
    <property type="entry name" value="Dak1_2"/>
    <property type="match status" value="1"/>
</dbReference>
<dbReference type="Pfam" id="PF13684">
    <property type="entry name" value="FakA-like_C"/>
    <property type="match status" value="1"/>
</dbReference>
<dbReference type="Gene3D" id="1.25.40.340">
    <property type="match status" value="1"/>
</dbReference>
<keyword evidence="3" id="KW-1185">Reference proteome</keyword>
<accession>A0ABU8NY29</accession>
<gene>
    <name evidence="2" type="ORF">V5S96_06025</name>
</gene>
<dbReference type="InterPro" id="IPR048394">
    <property type="entry name" value="FakA-like_M"/>
</dbReference>
<protein>
    <submittedName>
        <fullName evidence="2">DAK2 domain-containing protein</fullName>
    </submittedName>
</protein>
<dbReference type="InterPro" id="IPR004007">
    <property type="entry name" value="DhaL_dom"/>
</dbReference>
<reference evidence="2 3" key="1">
    <citation type="submission" date="2024-02" db="EMBL/GenBank/DDBJ databases">
        <title>Whole genome sequencing and characterization of Corynebacterium isolated from the ocular surface of dry eye disease sufferers.</title>
        <authorList>
            <person name="Naqvi M."/>
        </authorList>
    </citation>
    <scope>NUCLEOTIDE SEQUENCE [LARGE SCALE GENOMIC DNA]</scope>
    <source>
        <strain evidence="2 3">PCRF</strain>
    </source>
</reference>
<dbReference type="EMBL" id="JBAHVJ010000005">
    <property type="protein sequence ID" value="MEJ4099915.1"/>
    <property type="molecule type" value="Genomic_DNA"/>
</dbReference>
<proteinExistence type="predicted"/>
<dbReference type="Pfam" id="PF21645">
    <property type="entry name" value="FakA-like_M"/>
    <property type="match status" value="1"/>
</dbReference>
<dbReference type="RefSeq" id="WP_337890192.1">
    <property type="nucleotide sequence ID" value="NZ_JBAHVI010000005.1"/>
</dbReference>
<dbReference type="InterPro" id="IPR033470">
    <property type="entry name" value="FakA-like_C"/>
</dbReference>
<dbReference type="SMART" id="SM01120">
    <property type="entry name" value="Dak2"/>
    <property type="match status" value="1"/>
</dbReference>
<organism evidence="2 3">
    <name type="scientific">Corynebacterium mastitidis</name>
    <dbReference type="NCBI Taxonomy" id="161890"/>
    <lineage>
        <taxon>Bacteria</taxon>
        <taxon>Bacillati</taxon>
        <taxon>Actinomycetota</taxon>
        <taxon>Actinomycetes</taxon>
        <taxon>Mycobacteriales</taxon>
        <taxon>Corynebacteriaceae</taxon>
        <taxon>Corynebacterium</taxon>
    </lineage>
</organism>
<comment type="caution">
    <text evidence="2">The sequence shown here is derived from an EMBL/GenBank/DDBJ whole genome shotgun (WGS) entry which is preliminary data.</text>
</comment>
<dbReference type="SUPFAM" id="SSF101473">
    <property type="entry name" value="DhaL-like"/>
    <property type="match status" value="1"/>
</dbReference>